<accession>A0AAD1XSM3</accession>
<evidence type="ECO:0000313" key="2">
    <source>
        <dbReference type="Proteomes" id="UP001295684"/>
    </source>
</evidence>
<name>A0AAD1XSM3_EUPCR</name>
<keyword evidence="2" id="KW-1185">Reference proteome</keyword>
<sequence>MEQHSESEQVEPVLRDEKVVLRAENECLLACKYQRSNLCGDKNSIDLICGMNDQRESNCLKECKLKSRTELYKAVLTFHLSKKKKLNKYADSVASFQGIPIYYFELCYGRWGDCQQFLSFKRFAPSMYRLIPNITMTLILDSFKITQKQLIRVFSYIKHLDIFRLSCCYLEPITDKFVFQKQQSLDELVFENNLSYKGQFLRANGPELRSIFRMISNSNLQKSLTKICLIRDANFLPSSYQPHTNTTTFEPDTSLLQLEYNLPHIKFEFILDF</sequence>
<dbReference type="EMBL" id="CAMPGE010019778">
    <property type="protein sequence ID" value="CAI2378089.1"/>
    <property type="molecule type" value="Genomic_DNA"/>
</dbReference>
<gene>
    <name evidence="1" type="ORF">ECRASSUSDP1_LOCUS19481</name>
</gene>
<comment type="caution">
    <text evidence="1">The sequence shown here is derived from an EMBL/GenBank/DDBJ whole genome shotgun (WGS) entry which is preliminary data.</text>
</comment>
<dbReference type="AlphaFoldDB" id="A0AAD1XSM3"/>
<dbReference type="Proteomes" id="UP001295684">
    <property type="component" value="Unassembled WGS sequence"/>
</dbReference>
<organism evidence="1 2">
    <name type="scientific">Euplotes crassus</name>
    <dbReference type="NCBI Taxonomy" id="5936"/>
    <lineage>
        <taxon>Eukaryota</taxon>
        <taxon>Sar</taxon>
        <taxon>Alveolata</taxon>
        <taxon>Ciliophora</taxon>
        <taxon>Intramacronucleata</taxon>
        <taxon>Spirotrichea</taxon>
        <taxon>Hypotrichia</taxon>
        <taxon>Euplotida</taxon>
        <taxon>Euplotidae</taxon>
        <taxon>Moneuplotes</taxon>
    </lineage>
</organism>
<reference evidence="1" key="1">
    <citation type="submission" date="2023-07" db="EMBL/GenBank/DDBJ databases">
        <authorList>
            <consortium name="AG Swart"/>
            <person name="Singh M."/>
            <person name="Singh A."/>
            <person name="Seah K."/>
            <person name="Emmerich C."/>
        </authorList>
    </citation>
    <scope>NUCLEOTIDE SEQUENCE</scope>
    <source>
        <strain evidence="1">DP1</strain>
    </source>
</reference>
<evidence type="ECO:0000313" key="1">
    <source>
        <dbReference type="EMBL" id="CAI2378089.1"/>
    </source>
</evidence>
<protein>
    <submittedName>
        <fullName evidence="1">Uncharacterized protein</fullName>
    </submittedName>
</protein>
<proteinExistence type="predicted"/>